<reference evidence="3" key="1">
    <citation type="submission" date="2017-02" db="EMBL/GenBank/DDBJ databases">
        <authorList>
            <person name="Tafer H."/>
            <person name="Lopandic K."/>
        </authorList>
    </citation>
    <scope>NUCLEOTIDE SEQUENCE [LARGE SCALE GENOMIC DNA]</scope>
    <source>
        <strain evidence="3">CBS 366.77</strain>
    </source>
</reference>
<dbReference type="PANTHER" id="PTHR31834:SF9">
    <property type="entry name" value="INITIATION-SPECIFIC ALPHA-1,6-MANNOSYLTRANSFERASE"/>
    <property type="match status" value="1"/>
</dbReference>
<evidence type="ECO:0000313" key="2">
    <source>
        <dbReference type="EMBL" id="RJE23343.1"/>
    </source>
</evidence>
<keyword evidence="3" id="KW-1185">Reference proteome</keyword>
<comment type="caution">
    <text evidence="2">The sequence shown here is derived from an EMBL/GenBank/DDBJ whole genome shotgun (WGS) entry which is preliminary data.</text>
</comment>
<dbReference type="GO" id="GO:0000136">
    <property type="term" value="C:mannan polymerase complex"/>
    <property type="evidence" value="ECO:0007669"/>
    <property type="project" value="TreeGrafter"/>
</dbReference>
<gene>
    <name evidence="2" type="ORF">PHISCL_04329</name>
</gene>
<proteinExistence type="inferred from homology"/>
<dbReference type="SUPFAM" id="SSF53448">
    <property type="entry name" value="Nucleotide-diphospho-sugar transferases"/>
    <property type="match status" value="1"/>
</dbReference>
<dbReference type="STRING" id="2070753.A0A3A2ZM17"/>
<dbReference type="PANTHER" id="PTHR31834">
    <property type="entry name" value="INITIATION-SPECIFIC ALPHA-1,6-MANNOSYLTRANSFERASE"/>
    <property type="match status" value="1"/>
</dbReference>
<dbReference type="EMBL" id="MVGC01000125">
    <property type="protein sequence ID" value="RJE23343.1"/>
    <property type="molecule type" value="Genomic_DNA"/>
</dbReference>
<dbReference type="Proteomes" id="UP000266188">
    <property type="component" value="Unassembled WGS sequence"/>
</dbReference>
<dbReference type="Gene3D" id="3.90.550.20">
    <property type="match status" value="1"/>
</dbReference>
<dbReference type="Pfam" id="PF04488">
    <property type="entry name" value="Gly_transf_sug"/>
    <property type="match status" value="1"/>
</dbReference>
<dbReference type="AlphaFoldDB" id="A0A3A2ZM17"/>
<evidence type="ECO:0000256" key="1">
    <source>
        <dbReference type="ARBA" id="ARBA00009003"/>
    </source>
</evidence>
<evidence type="ECO:0000313" key="3">
    <source>
        <dbReference type="Proteomes" id="UP000266188"/>
    </source>
</evidence>
<evidence type="ECO:0008006" key="4">
    <source>
        <dbReference type="Google" id="ProtNLM"/>
    </source>
</evidence>
<organism evidence="2 3">
    <name type="scientific">Aspergillus sclerotialis</name>
    <dbReference type="NCBI Taxonomy" id="2070753"/>
    <lineage>
        <taxon>Eukaryota</taxon>
        <taxon>Fungi</taxon>
        <taxon>Dikarya</taxon>
        <taxon>Ascomycota</taxon>
        <taxon>Pezizomycotina</taxon>
        <taxon>Eurotiomycetes</taxon>
        <taxon>Eurotiomycetidae</taxon>
        <taxon>Eurotiales</taxon>
        <taxon>Aspergillaceae</taxon>
        <taxon>Aspergillus</taxon>
        <taxon>Aspergillus subgen. Polypaecilum</taxon>
    </lineage>
</organism>
<name>A0A3A2ZM17_9EURO</name>
<accession>A0A3A2ZM17</accession>
<dbReference type="OrthoDB" id="409543at2759"/>
<dbReference type="InterPro" id="IPR029044">
    <property type="entry name" value="Nucleotide-diphossugar_trans"/>
</dbReference>
<dbReference type="GO" id="GO:0006487">
    <property type="term" value="P:protein N-linked glycosylation"/>
    <property type="evidence" value="ECO:0007669"/>
    <property type="project" value="TreeGrafter"/>
</dbReference>
<dbReference type="InterPro" id="IPR007577">
    <property type="entry name" value="GlycoTrfase_DXD_sugar-bd_CS"/>
</dbReference>
<sequence>MDRPPPQYNIEEKPKFLYRSPFRENPDREYESIIDRSLRNIEEKALAENNGNIKAKETIWQIMLDTNTKSIDRGPDSIAFEHLITSNSASSFIRGTFNEVPDLVRVYNSYPYDVLRADLLRYLILWYYGGYYTDLDVYPARPIKSCPALNPLFQSPSYESRTPSISLVLGIEIDEPYASPQLIRDWHWSRIYGFIQYNMYAPRRFSPFLRRAIVRVLSHTRQHSQKSTLFFKSKYTEDSILEITGPGMFTDAILDVLSETLDRTHPLVTMSMEKDRGIGELSSSPSGLWGRVTWGPFHRLKDSLWVDAYHPASNKDMGGLVILPTRVWGNGQRHSEAGYFHDVDACVNHRFGRTWKKGWWEYFFG</sequence>
<dbReference type="GO" id="GO:0000009">
    <property type="term" value="F:alpha-1,6-mannosyltransferase activity"/>
    <property type="evidence" value="ECO:0007669"/>
    <property type="project" value="InterPro"/>
</dbReference>
<comment type="similarity">
    <text evidence="1">Belongs to the glycosyltransferase 32 family.</text>
</comment>
<dbReference type="InterPro" id="IPR039367">
    <property type="entry name" value="Och1-like"/>
</dbReference>
<protein>
    <recommendedName>
        <fullName evidence="4">Glycosyltransferase family 32 protein</fullName>
    </recommendedName>
</protein>